<dbReference type="InterPro" id="IPR025380">
    <property type="entry name" value="DUF4369"/>
</dbReference>
<dbReference type="GO" id="GO:0030313">
    <property type="term" value="C:cell envelope"/>
    <property type="evidence" value="ECO:0007669"/>
    <property type="project" value="UniProtKB-SubCell"/>
</dbReference>
<evidence type="ECO:0000256" key="5">
    <source>
        <dbReference type="SAM" id="SignalP"/>
    </source>
</evidence>
<dbReference type="PANTHER" id="PTHR42852">
    <property type="entry name" value="THIOL:DISULFIDE INTERCHANGE PROTEIN DSBE"/>
    <property type="match status" value="1"/>
</dbReference>
<comment type="subcellular location">
    <subcellularLocation>
        <location evidence="1">Cell envelope</location>
    </subcellularLocation>
</comment>
<sequence length="399" mass="44959">MNTMFKKISVSLLLSVSGLWVSAQNQAPAGYVLNGIIKGIKNGKIYLSSYNEEDRTSANIDSAVITNGTFVFKGKLKSAEMLGLNIKPGNWSANLFMENSNINISIDTTGAEHYDYTRYGQGKGAYLKKVTIKGSKSQDQFNAIENDPSLAALKAKRVVISKQYTAEKSAEKKEELKAVSAKISEEYSAVQFKLIRQFITQNPSAVSAVYAFSNYYRFNSSMPVTELNTVLNEFKGDAKASRYYLALAKQLKDREALLPGNLASDFTLVKRDSSKLSLSSLRGKYVMIDFWASWCKPCREAIPHWKQVYEKYHGKGFEILSVSDDSKWNDWIKAMDVEQMPWLQVIDEFPKKMMPARVGSLYQVHYIPFYVLLDKEGKILVYSDDEKKIDEKLAALIGS</sequence>
<feature type="signal peptide" evidence="5">
    <location>
        <begin position="1"/>
        <end position="23"/>
    </location>
</feature>
<dbReference type="InterPro" id="IPR013766">
    <property type="entry name" value="Thioredoxin_domain"/>
</dbReference>
<keyword evidence="4" id="KW-0676">Redox-active center</keyword>
<dbReference type="Gene3D" id="3.40.30.10">
    <property type="entry name" value="Glutaredoxin"/>
    <property type="match status" value="1"/>
</dbReference>
<dbReference type="SUPFAM" id="SSF52833">
    <property type="entry name" value="Thioredoxin-like"/>
    <property type="match status" value="1"/>
</dbReference>
<feature type="domain" description="Thioredoxin" evidence="6">
    <location>
        <begin position="257"/>
        <end position="399"/>
    </location>
</feature>
<accession>A0A366L1Z2</accession>
<keyword evidence="5" id="KW-0732">Signal</keyword>
<dbReference type="AlphaFoldDB" id="A0A366L1Z2"/>
<organism evidence="7 8">
    <name type="scientific">Pedobacter miscanthi</name>
    <dbReference type="NCBI Taxonomy" id="2259170"/>
    <lineage>
        <taxon>Bacteria</taxon>
        <taxon>Pseudomonadati</taxon>
        <taxon>Bacteroidota</taxon>
        <taxon>Sphingobacteriia</taxon>
        <taxon>Sphingobacteriales</taxon>
        <taxon>Sphingobacteriaceae</taxon>
        <taxon>Pedobacter</taxon>
    </lineage>
</organism>
<feature type="chain" id="PRO_5016858673" description="Thioredoxin domain-containing protein" evidence="5">
    <location>
        <begin position="24"/>
        <end position="399"/>
    </location>
</feature>
<evidence type="ECO:0000256" key="4">
    <source>
        <dbReference type="ARBA" id="ARBA00023284"/>
    </source>
</evidence>
<dbReference type="Pfam" id="PF14289">
    <property type="entry name" value="DUF4369"/>
    <property type="match status" value="1"/>
</dbReference>
<protein>
    <recommendedName>
        <fullName evidence="6">Thioredoxin domain-containing protein</fullName>
    </recommendedName>
</protein>
<evidence type="ECO:0000313" key="7">
    <source>
        <dbReference type="EMBL" id="RBQ07921.1"/>
    </source>
</evidence>
<dbReference type="InterPro" id="IPR012336">
    <property type="entry name" value="Thioredoxin-like_fold"/>
</dbReference>
<dbReference type="EMBL" id="QNQU01000007">
    <property type="protein sequence ID" value="RBQ07921.1"/>
    <property type="molecule type" value="Genomic_DNA"/>
</dbReference>
<dbReference type="GO" id="GO:0017004">
    <property type="term" value="P:cytochrome complex assembly"/>
    <property type="evidence" value="ECO:0007669"/>
    <property type="project" value="UniProtKB-KW"/>
</dbReference>
<dbReference type="Proteomes" id="UP000252081">
    <property type="component" value="Unassembled WGS sequence"/>
</dbReference>
<dbReference type="InterPro" id="IPR036249">
    <property type="entry name" value="Thioredoxin-like_sf"/>
</dbReference>
<evidence type="ECO:0000256" key="3">
    <source>
        <dbReference type="ARBA" id="ARBA00023157"/>
    </source>
</evidence>
<name>A0A366L1Z2_9SPHI</name>
<keyword evidence="2" id="KW-0201">Cytochrome c-type biogenesis</keyword>
<keyword evidence="3" id="KW-1015">Disulfide bond</keyword>
<evidence type="ECO:0000256" key="2">
    <source>
        <dbReference type="ARBA" id="ARBA00022748"/>
    </source>
</evidence>
<dbReference type="CDD" id="cd02966">
    <property type="entry name" value="TlpA_like_family"/>
    <property type="match status" value="1"/>
</dbReference>
<evidence type="ECO:0000256" key="1">
    <source>
        <dbReference type="ARBA" id="ARBA00004196"/>
    </source>
</evidence>
<proteinExistence type="predicted"/>
<evidence type="ECO:0000313" key="8">
    <source>
        <dbReference type="Proteomes" id="UP000252081"/>
    </source>
</evidence>
<dbReference type="InterPro" id="IPR050553">
    <property type="entry name" value="Thioredoxin_ResA/DsbE_sf"/>
</dbReference>
<evidence type="ECO:0000259" key="6">
    <source>
        <dbReference type="PROSITE" id="PS51352"/>
    </source>
</evidence>
<keyword evidence="8" id="KW-1185">Reference proteome</keyword>
<comment type="caution">
    <text evidence="7">The sequence shown here is derived from an EMBL/GenBank/DDBJ whole genome shotgun (WGS) entry which is preliminary data.</text>
</comment>
<dbReference type="PANTHER" id="PTHR42852:SF6">
    <property type="entry name" value="THIOL:DISULFIDE INTERCHANGE PROTEIN DSBE"/>
    <property type="match status" value="1"/>
</dbReference>
<dbReference type="Pfam" id="PF13905">
    <property type="entry name" value="Thioredoxin_8"/>
    <property type="match status" value="1"/>
</dbReference>
<dbReference type="PROSITE" id="PS51352">
    <property type="entry name" value="THIOREDOXIN_2"/>
    <property type="match status" value="1"/>
</dbReference>
<gene>
    <name evidence="7" type="ORF">DRW42_10005</name>
</gene>
<reference evidence="7 8" key="1">
    <citation type="submission" date="2018-07" db="EMBL/GenBank/DDBJ databases">
        <title>A draft genome of a endophytic bacteria, a new species of Pedobacter.</title>
        <authorList>
            <person name="Zhang Z.D."/>
            <person name="Chen Z.J."/>
        </authorList>
    </citation>
    <scope>NUCLEOTIDE SEQUENCE [LARGE SCALE GENOMIC DNA]</scope>
    <source>
        <strain evidence="7 8">RS10</strain>
    </source>
</reference>